<evidence type="ECO:0000256" key="2">
    <source>
        <dbReference type="SAM" id="MobiDB-lite"/>
    </source>
</evidence>
<name>M0EA51_9EURY</name>
<sequence>MSEQCTVEFLEIPLADGTVRATRHESPIDGPQPVVLIYTPYHKDDLSDTRSDPMVGFLTDAGYEVIVADAVGTGASEGLVEQPFTADEGRHGAAVVEWLAEQSWSNGRVGVIGKSYPGTMALEIAAEAPEGLATIVPIHAPAGIYDAYFDGGTLAFLRTCGQWAPNFEYLPLQPPVHRDVGVWAQRWIDRLNALKDRKPYLFQYLSHLEKDKYWAEKDVPISDVSVPTLAVGGYRDTFGGGTLDYADRINAPTEVIIGPWRHAMPEQGETARIDFLGEIKKWFDDHLRDEGGRESRPEIRYWTERPTEDDRLNGEWRAGETWPMAEDDVVSFDFAPNGLVEGDRLADSQLDERTPAGTPTGGTTDRWDVDYGVGHASIGFEIPGATDLDTAPDDNRSLTYETGVLEDAFELTGSGEVTLEVVPDGPSQLVAIRVIDVAPDGRGQLVTHGVRRAELDGEIDPLGEPGATPRRLAPGEPHRVNVSLRPTSHVFEPGHTLRVAVSGAFFPYVSPPEGSAGFSLRTAGSQCHLPGKFHDRSPTFNDGYTFDHPGDAYDEPATPEWETTVSHATDTVTVSVAQSFEKTLPTATFNHETATKASIQRDKLTTETINRQTTTTLSFPTETVVSRISNSVNRSFATMLYTVERDGENIYRERKRAAVNR</sequence>
<dbReference type="NCBIfam" id="TIGR00976">
    <property type="entry name" value="CocE_NonD"/>
    <property type="match status" value="1"/>
</dbReference>
<feature type="region of interest" description="Disordered" evidence="2">
    <location>
        <begin position="347"/>
        <end position="367"/>
    </location>
</feature>
<accession>M0EA51</accession>
<feature type="domain" description="Xaa-Pro dipeptidyl-peptidase C-terminal" evidence="3">
    <location>
        <begin position="280"/>
        <end position="530"/>
    </location>
</feature>
<evidence type="ECO:0000259" key="3">
    <source>
        <dbReference type="SMART" id="SM00939"/>
    </source>
</evidence>
<dbReference type="Pfam" id="PF02129">
    <property type="entry name" value="Peptidase_S15"/>
    <property type="match status" value="1"/>
</dbReference>
<dbReference type="InterPro" id="IPR000383">
    <property type="entry name" value="Xaa-Pro-like_dom"/>
</dbReference>
<feature type="compositionally biased region" description="Low complexity" evidence="2">
    <location>
        <begin position="355"/>
        <end position="364"/>
    </location>
</feature>
<dbReference type="Gene3D" id="2.60.120.260">
    <property type="entry name" value="Galactose-binding domain-like"/>
    <property type="match status" value="1"/>
</dbReference>
<dbReference type="AlphaFoldDB" id="M0EA51"/>
<dbReference type="InterPro" id="IPR008979">
    <property type="entry name" value="Galactose-bd-like_sf"/>
</dbReference>
<evidence type="ECO:0000313" key="5">
    <source>
        <dbReference type="Proteomes" id="UP000011509"/>
    </source>
</evidence>
<dbReference type="PANTHER" id="PTHR43056">
    <property type="entry name" value="PEPTIDASE S9 PROLYL OLIGOPEPTIDASE"/>
    <property type="match status" value="1"/>
</dbReference>
<evidence type="ECO:0000313" key="4">
    <source>
        <dbReference type="EMBL" id="ELZ44630.1"/>
    </source>
</evidence>
<gene>
    <name evidence="4" type="ORF">C464_13060</name>
</gene>
<comment type="caution">
    <text evidence="4">The sequence shown here is derived from an EMBL/GenBank/DDBJ whole genome shotgun (WGS) entry which is preliminary data.</text>
</comment>
<dbReference type="OrthoDB" id="189882at2157"/>
<dbReference type="PANTHER" id="PTHR43056:SF10">
    <property type="entry name" value="COCE_NOND FAMILY, PUTATIVE (AFU_ORTHOLOGUE AFUA_7G00600)-RELATED"/>
    <property type="match status" value="1"/>
</dbReference>
<dbReference type="STRING" id="1227466.C464_13060"/>
<proteinExistence type="predicted"/>
<keyword evidence="5" id="KW-1185">Reference proteome</keyword>
<dbReference type="InterPro" id="IPR005674">
    <property type="entry name" value="CocE/Ser_esterase"/>
</dbReference>
<dbReference type="InterPro" id="IPR029058">
    <property type="entry name" value="AB_hydrolase_fold"/>
</dbReference>
<dbReference type="InterPro" id="IPR013736">
    <property type="entry name" value="Xaa-Pro_dipept_C"/>
</dbReference>
<reference evidence="4 5" key="1">
    <citation type="journal article" date="2014" name="PLoS Genet.">
        <title>Phylogenetically driven sequencing of extremely halophilic archaea reveals strategies for static and dynamic osmo-response.</title>
        <authorList>
            <person name="Becker E.A."/>
            <person name="Seitzer P.M."/>
            <person name="Tritt A."/>
            <person name="Larsen D."/>
            <person name="Krusor M."/>
            <person name="Yao A.I."/>
            <person name="Wu D."/>
            <person name="Madern D."/>
            <person name="Eisen J.A."/>
            <person name="Darling A.E."/>
            <person name="Facciotti M.T."/>
        </authorList>
    </citation>
    <scope>NUCLEOTIDE SEQUENCE [LARGE SCALE GENOMIC DNA]</scope>
    <source>
        <strain evidence="4 5">DSM 10284</strain>
    </source>
</reference>
<dbReference type="InterPro" id="IPR050585">
    <property type="entry name" value="Xaa-Pro_dipeptidyl-ppase/CocE"/>
</dbReference>
<dbReference type="Gene3D" id="1.10.3020.10">
    <property type="entry name" value="alpha-amino acid ester hydrolase ( Helical cap domain)"/>
    <property type="match status" value="1"/>
</dbReference>
<feature type="region of interest" description="Disordered" evidence="2">
    <location>
        <begin position="458"/>
        <end position="477"/>
    </location>
</feature>
<organism evidence="4 5">
    <name type="scientific">Halorubrum coriense DSM 10284</name>
    <dbReference type="NCBI Taxonomy" id="1227466"/>
    <lineage>
        <taxon>Archaea</taxon>
        <taxon>Methanobacteriati</taxon>
        <taxon>Methanobacteriota</taxon>
        <taxon>Stenosarchaea group</taxon>
        <taxon>Halobacteria</taxon>
        <taxon>Halobacteriales</taxon>
        <taxon>Haloferacaceae</taxon>
        <taxon>Halorubrum</taxon>
    </lineage>
</organism>
<keyword evidence="1" id="KW-0378">Hydrolase</keyword>
<dbReference type="SUPFAM" id="SSF49785">
    <property type="entry name" value="Galactose-binding domain-like"/>
    <property type="match status" value="1"/>
</dbReference>
<dbReference type="Gene3D" id="3.40.50.1820">
    <property type="entry name" value="alpha/beta hydrolase"/>
    <property type="match status" value="1"/>
</dbReference>
<dbReference type="SMART" id="SM00939">
    <property type="entry name" value="PepX_C"/>
    <property type="match status" value="1"/>
</dbReference>
<evidence type="ECO:0000256" key="1">
    <source>
        <dbReference type="ARBA" id="ARBA00022801"/>
    </source>
</evidence>
<dbReference type="SUPFAM" id="SSF53474">
    <property type="entry name" value="alpha/beta-Hydrolases"/>
    <property type="match status" value="1"/>
</dbReference>
<dbReference type="EMBL" id="AOJL01000056">
    <property type="protein sequence ID" value="ELZ44630.1"/>
    <property type="molecule type" value="Genomic_DNA"/>
</dbReference>
<dbReference type="PATRIC" id="fig|1227466.3.peg.2598"/>
<protein>
    <submittedName>
        <fullName evidence="4">Peptidase S15</fullName>
    </submittedName>
</protein>
<dbReference type="Proteomes" id="UP000011509">
    <property type="component" value="Unassembled WGS sequence"/>
</dbReference>
<dbReference type="GO" id="GO:0008239">
    <property type="term" value="F:dipeptidyl-peptidase activity"/>
    <property type="evidence" value="ECO:0007669"/>
    <property type="project" value="InterPro"/>
</dbReference>
<dbReference type="Pfam" id="PF08530">
    <property type="entry name" value="PepX_C"/>
    <property type="match status" value="1"/>
</dbReference>
<dbReference type="RefSeq" id="WP_006114153.1">
    <property type="nucleotide sequence ID" value="NZ_AOJL01000056.1"/>
</dbReference>